<dbReference type="eggNOG" id="ENOG5030J5E">
    <property type="taxonomic scope" value="Bacteria"/>
</dbReference>
<dbReference type="AlphaFoldDB" id="B0P852"/>
<dbReference type="HOGENOM" id="CLU_1352298_0_0_9"/>
<feature type="transmembrane region" description="Helical" evidence="1">
    <location>
        <begin position="36"/>
        <end position="60"/>
    </location>
</feature>
<keyword evidence="1" id="KW-0472">Membrane</keyword>
<evidence type="ECO:0000313" key="3">
    <source>
        <dbReference type="Proteomes" id="UP000003803"/>
    </source>
</evidence>
<keyword evidence="1" id="KW-0812">Transmembrane</keyword>
<sequence length="202" mass="22150">MLIAAILMGLLAYLIYSLKIIYSIAWSLEEVVTELVIPMVLICVSLNIAISVFWGSGLLLSDTNIDSMLALPIPLRTLILSKLTVLFMVEVALTVALLLPMMVLFGLTADMGFPFYLIVLGITIIFPVIPGLLGTMIGTQIYRILKSSSARIARLKAAAAILVLFAFMIFMFCKFPDIAAGNFGDVISTSTFTLYADQYIHR</sequence>
<proteinExistence type="predicted"/>
<dbReference type="EMBL" id="ABGD02000007">
    <property type="protein sequence ID" value="EDS12098.1"/>
    <property type="molecule type" value="Genomic_DNA"/>
</dbReference>
<evidence type="ECO:0008006" key="4">
    <source>
        <dbReference type="Google" id="ProtNLM"/>
    </source>
</evidence>
<organism evidence="2 3">
    <name type="scientific">Anaerotruncus colihominis DSM 17241</name>
    <dbReference type="NCBI Taxonomy" id="445972"/>
    <lineage>
        <taxon>Bacteria</taxon>
        <taxon>Bacillati</taxon>
        <taxon>Bacillota</taxon>
        <taxon>Clostridia</taxon>
        <taxon>Eubacteriales</taxon>
        <taxon>Oscillospiraceae</taxon>
        <taxon>Anaerotruncus</taxon>
    </lineage>
</organism>
<accession>B0P852</accession>
<feature type="transmembrane region" description="Helical" evidence="1">
    <location>
        <begin position="113"/>
        <end position="134"/>
    </location>
</feature>
<feature type="transmembrane region" description="Helical" evidence="1">
    <location>
        <begin position="80"/>
        <end position="107"/>
    </location>
</feature>
<name>B0P852_9FIRM</name>
<evidence type="ECO:0000256" key="1">
    <source>
        <dbReference type="SAM" id="Phobius"/>
    </source>
</evidence>
<keyword evidence="1" id="KW-1133">Transmembrane helix</keyword>
<reference evidence="2" key="1">
    <citation type="submission" date="2007-11" db="EMBL/GenBank/DDBJ databases">
        <authorList>
            <person name="Fulton L."/>
            <person name="Clifton S."/>
            <person name="Fulton B."/>
            <person name="Xu J."/>
            <person name="Minx P."/>
            <person name="Pepin K.H."/>
            <person name="Johnson M."/>
            <person name="Thiruvilangam P."/>
            <person name="Bhonagiri V."/>
            <person name="Nash W.E."/>
            <person name="Mardis E.R."/>
            <person name="Wilson R.K."/>
        </authorList>
    </citation>
    <scope>NUCLEOTIDE SEQUENCE [LARGE SCALE GENOMIC DNA]</scope>
    <source>
        <strain evidence="2">DSM 17241</strain>
    </source>
</reference>
<keyword evidence="3" id="KW-1185">Reference proteome</keyword>
<dbReference type="Proteomes" id="UP000003803">
    <property type="component" value="Unassembled WGS sequence"/>
</dbReference>
<reference evidence="2" key="2">
    <citation type="submission" date="2013-09" db="EMBL/GenBank/DDBJ databases">
        <title>Draft genome sequence of Anaerotruncus colihominis(DSM 17241).</title>
        <authorList>
            <person name="Sudarsanam P."/>
            <person name="Ley R."/>
            <person name="Guruge J."/>
            <person name="Turnbaugh P.J."/>
            <person name="Mahowald M."/>
            <person name="Liep D."/>
            <person name="Gordon J."/>
        </authorList>
    </citation>
    <scope>NUCLEOTIDE SEQUENCE</scope>
    <source>
        <strain evidence="2">DSM 17241</strain>
    </source>
</reference>
<comment type="caution">
    <text evidence="2">The sequence shown here is derived from an EMBL/GenBank/DDBJ whole genome shotgun (WGS) entry which is preliminary data.</text>
</comment>
<evidence type="ECO:0000313" key="2">
    <source>
        <dbReference type="EMBL" id="EDS12098.1"/>
    </source>
</evidence>
<protein>
    <recommendedName>
        <fullName evidence="4">ABC-2 type transporter</fullName>
    </recommendedName>
</protein>
<gene>
    <name evidence="2" type="ORF">ANACOL_00941</name>
</gene>
<feature type="transmembrane region" description="Helical" evidence="1">
    <location>
        <begin position="155"/>
        <end position="172"/>
    </location>
</feature>